<evidence type="ECO:0000313" key="1">
    <source>
        <dbReference type="EMBL" id="KAH6930902.1"/>
    </source>
</evidence>
<gene>
    <name evidence="1" type="ORF">HPB50_020803</name>
</gene>
<evidence type="ECO:0000313" key="2">
    <source>
        <dbReference type="Proteomes" id="UP000821845"/>
    </source>
</evidence>
<accession>A0ACB7S6U0</accession>
<dbReference type="EMBL" id="CM023485">
    <property type="protein sequence ID" value="KAH6930902.1"/>
    <property type="molecule type" value="Genomic_DNA"/>
</dbReference>
<proteinExistence type="predicted"/>
<keyword evidence="2" id="KW-1185">Reference proteome</keyword>
<name>A0ACB7S6U0_HYAAI</name>
<protein>
    <submittedName>
        <fullName evidence="1">Uncharacterized protein</fullName>
    </submittedName>
</protein>
<dbReference type="Proteomes" id="UP000821845">
    <property type="component" value="Chromosome 5"/>
</dbReference>
<comment type="caution">
    <text evidence="1">The sequence shown here is derived from an EMBL/GenBank/DDBJ whole genome shotgun (WGS) entry which is preliminary data.</text>
</comment>
<reference evidence="1" key="1">
    <citation type="submission" date="2020-05" db="EMBL/GenBank/DDBJ databases">
        <title>Large-scale comparative analyses of tick genomes elucidate their genetic diversity and vector capacities.</title>
        <authorList>
            <person name="Jia N."/>
            <person name="Wang J."/>
            <person name="Shi W."/>
            <person name="Du L."/>
            <person name="Sun Y."/>
            <person name="Zhan W."/>
            <person name="Jiang J."/>
            <person name="Wang Q."/>
            <person name="Zhang B."/>
            <person name="Ji P."/>
            <person name="Sakyi L.B."/>
            <person name="Cui X."/>
            <person name="Yuan T."/>
            <person name="Jiang B."/>
            <person name="Yang W."/>
            <person name="Lam T.T.-Y."/>
            <person name="Chang Q."/>
            <person name="Ding S."/>
            <person name="Wang X."/>
            <person name="Zhu J."/>
            <person name="Ruan X."/>
            <person name="Zhao L."/>
            <person name="Wei J."/>
            <person name="Que T."/>
            <person name="Du C."/>
            <person name="Cheng J."/>
            <person name="Dai P."/>
            <person name="Han X."/>
            <person name="Huang E."/>
            <person name="Gao Y."/>
            <person name="Liu J."/>
            <person name="Shao H."/>
            <person name="Ye R."/>
            <person name="Li L."/>
            <person name="Wei W."/>
            <person name="Wang X."/>
            <person name="Wang C."/>
            <person name="Yang T."/>
            <person name="Huo Q."/>
            <person name="Li W."/>
            <person name="Guo W."/>
            <person name="Chen H."/>
            <person name="Zhou L."/>
            <person name="Ni X."/>
            <person name="Tian J."/>
            <person name="Zhou Y."/>
            <person name="Sheng Y."/>
            <person name="Liu T."/>
            <person name="Pan Y."/>
            <person name="Xia L."/>
            <person name="Li J."/>
            <person name="Zhao F."/>
            <person name="Cao W."/>
        </authorList>
    </citation>
    <scope>NUCLEOTIDE SEQUENCE</scope>
    <source>
        <strain evidence="1">Hyas-2018</strain>
    </source>
</reference>
<organism evidence="1 2">
    <name type="scientific">Hyalomma asiaticum</name>
    <name type="common">Tick</name>
    <dbReference type="NCBI Taxonomy" id="266040"/>
    <lineage>
        <taxon>Eukaryota</taxon>
        <taxon>Metazoa</taxon>
        <taxon>Ecdysozoa</taxon>
        <taxon>Arthropoda</taxon>
        <taxon>Chelicerata</taxon>
        <taxon>Arachnida</taxon>
        <taxon>Acari</taxon>
        <taxon>Parasitiformes</taxon>
        <taxon>Ixodida</taxon>
        <taxon>Ixodoidea</taxon>
        <taxon>Ixodidae</taxon>
        <taxon>Hyalomminae</taxon>
        <taxon>Hyalomma</taxon>
    </lineage>
</organism>
<sequence length="110" mass="12233">MLLTSLIEVLWDTAQKLNMSHKTSLPPINGWGTKLPNGTWTGLLGQIQRNECDVTFSFFSPTSQRNEVAEPSHVLWYEDYIIVGGFSKDSVHQTSIASSFSVFGAEVRIA</sequence>